<dbReference type="EMBL" id="JAQIZZ010000002">
    <property type="protein sequence ID" value="KAJ5553161.1"/>
    <property type="molecule type" value="Genomic_DNA"/>
</dbReference>
<evidence type="ECO:0000313" key="7">
    <source>
        <dbReference type="Proteomes" id="UP001220324"/>
    </source>
</evidence>
<comment type="caution">
    <text evidence="6">The sequence shown here is derived from an EMBL/GenBank/DDBJ whole genome shotgun (WGS) entry which is preliminary data.</text>
</comment>
<sequence>MRVQWADHDPEHPYNLSLRRKWLAVITVALGSPGWNSTCTSSIYSTTYNQIMSEFHCSQEIATLGLSLYIWGMGKLSTFVPIGKSLIFVSRRDWPAGAGSTIRGKLRLYGRRIVYLCSFATFFVWIFPCAFAKNIQTLLVGRFFSGFSGSAFLSVAGGTVGDLFPRHELAFPMMVYTASPFIGPEIGPLIPIGAGPSMYYSVGLQQCYFGYIVSYLKPINRCESTSMVSLWKEVDLFAPGSYVEKHNEYEIKPETQNLRHRTKNALLPSGL</sequence>
<dbReference type="InterPro" id="IPR011701">
    <property type="entry name" value="MFS"/>
</dbReference>
<evidence type="ECO:0000256" key="2">
    <source>
        <dbReference type="ARBA" id="ARBA00022692"/>
    </source>
</evidence>
<dbReference type="Pfam" id="PF07690">
    <property type="entry name" value="MFS_1"/>
    <property type="match status" value="1"/>
</dbReference>
<dbReference type="GO" id="GO:0022857">
    <property type="term" value="F:transmembrane transporter activity"/>
    <property type="evidence" value="ECO:0007669"/>
    <property type="project" value="InterPro"/>
</dbReference>
<dbReference type="PANTHER" id="PTHR23502">
    <property type="entry name" value="MAJOR FACILITATOR SUPERFAMILY"/>
    <property type="match status" value="1"/>
</dbReference>
<keyword evidence="4 5" id="KW-0472">Membrane</keyword>
<reference evidence="6 7" key="1">
    <citation type="journal article" date="2023" name="IMA Fungus">
        <title>Comparative genomic study of the Penicillium genus elucidates a diverse pangenome and 15 lateral gene transfer events.</title>
        <authorList>
            <person name="Petersen C."/>
            <person name="Sorensen T."/>
            <person name="Nielsen M.R."/>
            <person name="Sondergaard T.E."/>
            <person name="Sorensen J.L."/>
            <person name="Fitzpatrick D.A."/>
            <person name="Frisvad J.C."/>
            <person name="Nielsen K.L."/>
        </authorList>
    </citation>
    <scope>NUCLEOTIDE SEQUENCE [LARGE SCALE GENOMIC DNA]</scope>
    <source>
        <strain evidence="6 7">IBT 35679</strain>
    </source>
</reference>
<keyword evidence="3 5" id="KW-1133">Transmembrane helix</keyword>
<feature type="transmembrane region" description="Helical" evidence="5">
    <location>
        <begin position="143"/>
        <end position="164"/>
    </location>
</feature>
<evidence type="ECO:0000256" key="5">
    <source>
        <dbReference type="SAM" id="Phobius"/>
    </source>
</evidence>
<dbReference type="InterPro" id="IPR036259">
    <property type="entry name" value="MFS_trans_sf"/>
</dbReference>
<dbReference type="GO" id="GO:0005886">
    <property type="term" value="C:plasma membrane"/>
    <property type="evidence" value="ECO:0007669"/>
    <property type="project" value="TreeGrafter"/>
</dbReference>
<evidence type="ECO:0000256" key="4">
    <source>
        <dbReference type="ARBA" id="ARBA00023136"/>
    </source>
</evidence>
<proteinExistence type="predicted"/>
<evidence type="ECO:0000313" key="6">
    <source>
        <dbReference type="EMBL" id="KAJ5553161.1"/>
    </source>
</evidence>
<comment type="subcellular location">
    <subcellularLocation>
        <location evidence="1">Membrane</location>
        <topology evidence="1">Multi-pass membrane protein</topology>
    </subcellularLocation>
</comment>
<evidence type="ECO:0008006" key="8">
    <source>
        <dbReference type="Google" id="ProtNLM"/>
    </source>
</evidence>
<dbReference type="PANTHER" id="PTHR23502:SF7">
    <property type="entry name" value="DRUG_PROTON ANTIPORTER YHK8-RELATED"/>
    <property type="match status" value="1"/>
</dbReference>
<accession>A0AAD6D4Z8</accession>
<name>A0AAD6D4Z8_9EURO</name>
<gene>
    <name evidence="6" type="ORF">N7494_002539</name>
</gene>
<dbReference type="SUPFAM" id="SSF103473">
    <property type="entry name" value="MFS general substrate transporter"/>
    <property type="match status" value="1"/>
</dbReference>
<feature type="transmembrane region" description="Helical" evidence="5">
    <location>
        <begin position="113"/>
        <end position="131"/>
    </location>
</feature>
<dbReference type="Proteomes" id="UP001220324">
    <property type="component" value="Unassembled WGS sequence"/>
</dbReference>
<keyword evidence="2 5" id="KW-0812">Transmembrane</keyword>
<evidence type="ECO:0000256" key="1">
    <source>
        <dbReference type="ARBA" id="ARBA00004141"/>
    </source>
</evidence>
<keyword evidence="7" id="KW-1185">Reference proteome</keyword>
<organism evidence="6 7">
    <name type="scientific">Penicillium frequentans</name>
    <dbReference type="NCBI Taxonomy" id="3151616"/>
    <lineage>
        <taxon>Eukaryota</taxon>
        <taxon>Fungi</taxon>
        <taxon>Dikarya</taxon>
        <taxon>Ascomycota</taxon>
        <taxon>Pezizomycotina</taxon>
        <taxon>Eurotiomycetes</taxon>
        <taxon>Eurotiomycetidae</taxon>
        <taxon>Eurotiales</taxon>
        <taxon>Aspergillaceae</taxon>
        <taxon>Penicillium</taxon>
    </lineage>
</organism>
<protein>
    <recommendedName>
        <fullName evidence="8">Major facilitator superfamily (MFS) profile domain-containing protein</fullName>
    </recommendedName>
</protein>
<evidence type="ECO:0000256" key="3">
    <source>
        <dbReference type="ARBA" id="ARBA00022989"/>
    </source>
</evidence>
<dbReference type="AlphaFoldDB" id="A0AAD6D4Z8"/>
<dbReference type="Gene3D" id="1.20.1250.20">
    <property type="entry name" value="MFS general substrate transporter like domains"/>
    <property type="match status" value="1"/>
</dbReference>